<evidence type="ECO:0000313" key="4">
    <source>
        <dbReference type="Proteomes" id="UP000624244"/>
    </source>
</evidence>
<accession>A0A8H5Z9I9</accession>
<dbReference type="EMBL" id="WNKQ01000022">
    <property type="protein sequence ID" value="KAF5844494.1"/>
    <property type="molecule type" value="Genomic_DNA"/>
</dbReference>
<comment type="caution">
    <text evidence="3">The sequence shown here is derived from an EMBL/GenBank/DDBJ whole genome shotgun (WGS) entry which is preliminary data.</text>
</comment>
<evidence type="ECO:0000313" key="3">
    <source>
        <dbReference type="EMBL" id="KAF5844494.1"/>
    </source>
</evidence>
<gene>
    <name evidence="3" type="ORF">GGP41_007502</name>
</gene>
<proteinExistence type="predicted"/>
<feature type="region of interest" description="Disordered" evidence="2">
    <location>
        <begin position="83"/>
        <end position="117"/>
    </location>
</feature>
<keyword evidence="1" id="KW-0175">Coiled coil</keyword>
<organism evidence="3 4">
    <name type="scientific">Cochliobolus sativus</name>
    <name type="common">Common root rot and spot blotch fungus</name>
    <name type="synonym">Bipolaris sorokiniana</name>
    <dbReference type="NCBI Taxonomy" id="45130"/>
    <lineage>
        <taxon>Eukaryota</taxon>
        <taxon>Fungi</taxon>
        <taxon>Dikarya</taxon>
        <taxon>Ascomycota</taxon>
        <taxon>Pezizomycotina</taxon>
        <taxon>Dothideomycetes</taxon>
        <taxon>Pleosporomycetidae</taxon>
        <taxon>Pleosporales</taxon>
        <taxon>Pleosporineae</taxon>
        <taxon>Pleosporaceae</taxon>
        <taxon>Bipolaris</taxon>
    </lineage>
</organism>
<protein>
    <submittedName>
        <fullName evidence="3">Uncharacterized protein</fullName>
    </submittedName>
</protein>
<name>A0A8H5Z9I9_COCSA</name>
<dbReference type="AlphaFoldDB" id="A0A8H5Z9I9"/>
<feature type="compositionally biased region" description="Basic and acidic residues" evidence="2">
    <location>
        <begin position="106"/>
        <end position="117"/>
    </location>
</feature>
<sequence length="842" mass="96700">MAFFTTSFKKAICDIGRSSNGDISRRTQIKPDDEDMTHPVKNIRYYKTLRVVSVPNHDMIASCIQIATEKTWKNYRRTMIHAENDADTTPSTPHSEIGSGRASSSETDHTSYHGSEDEKKMGYLVEALSRQKLNFRAACLELELYKQCKTNEELEKRHLEQYKQRLRDKAMVDQVFEEFSSMKTMYEDITKEHEESKALLKKKDGEHQAAIQEKEQELQKFITDHRSTLAAIHETYEAKLAEANQDAAEKRHVLETRHLEALRALTEASKTNRCIWENAQKAMVAEGEQMACEYRDALRDNEDEILRLTKCNHDLEAENSLLVGTLTDRPGNELHKHAQIVFEEIQCMKSELGEARTDLRVAHIKIENILEAMQQQRDHYESHGHKEQEAQAQVYDLRRQILELQEKLTIRDDLLRAADTIPKDTNIMESESLSDIASKMEKAGDDLKLLHAENAELRSKSNKVDDENLEISLKFDMIEYEVHVARNKLGVLEAKQSLLIRERDFLADAIAEDNCLTAEDKDLLRRHLRQMREENERLRDRNVSVAKENADLQAYIKRVQDKAEVNIQQAEKGAAYWQTLYWDEAVPKTEALSKEIHELNKELGRENVHVQERLERNVVVSDRNVLRYACAATLRGVDTNLIPAEYYEPGFIPGWLPATHDALRLLRPLGWVPVAELEKVWLAPMYKPFTEEDAKQRLEAQGQIVRKQHREAMGAPPLPGTFHLPLCNDCFNNNSAEDPSETVSENAAATAGPVQLLSPSWVPISNRAPMPHTPYEEPYAPPYQTAWQKKRANLTRDAYNDMDNTLKLDVLEMLGIHTECAETLGSSGHTVSYNYQEYPDIF</sequence>
<feature type="coiled-coil region" evidence="1">
    <location>
        <begin position="521"/>
        <end position="548"/>
    </location>
</feature>
<evidence type="ECO:0000256" key="2">
    <source>
        <dbReference type="SAM" id="MobiDB-lite"/>
    </source>
</evidence>
<dbReference type="Proteomes" id="UP000624244">
    <property type="component" value="Unassembled WGS sequence"/>
</dbReference>
<evidence type="ECO:0000256" key="1">
    <source>
        <dbReference type="SAM" id="Coils"/>
    </source>
</evidence>
<reference evidence="3" key="1">
    <citation type="submission" date="2019-11" db="EMBL/GenBank/DDBJ databases">
        <title>Bipolaris sorokiniana Genome sequencing.</title>
        <authorList>
            <person name="Wang H."/>
        </authorList>
    </citation>
    <scope>NUCLEOTIDE SEQUENCE</scope>
</reference>